<dbReference type="PANTHER" id="PTHR35091">
    <property type="entry name" value="FLAGELLAR PROTEIN FLIL"/>
    <property type="match status" value="1"/>
</dbReference>
<evidence type="ECO:0000256" key="1">
    <source>
        <dbReference type="ARBA" id="ARBA00002254"/>
    </source>
</evidence>
<reference evidence="13" key="1">
    <citation type="journal article" date="2019" name="Int. J. Syst. Evol. Microbiol.">
        <title>The Global Catalogue of Microorganisms (GCM) 10K type strain sequencing project: providing services to taxonomists for standard genome sequencing and annotation.</title>
        <authorList>
            <consortium name="The Broad Institute Genomics Platform"/>
            <consortium name="The Broad Institute Genome Sequencing Center for Infectious Disease"/>
            <person name="Wu L."/>
            <person name="Ma J."/>
        </authorList>
    </citation>
    <scope>NUCLEOTIDE SEQUENCE [LARGE SCALE GENOMIC DNA]</scope>
    <source>
        <strain evidence="13">IBRC 10765</strain>
    </source>
</reference>
<keyword evidence="8" id="KW-1133">Transmembrane helix</keyword>
<evidence type="ECO:0000256" key="10">
    <source>
        <dbReference type="RuleBase" id="RU364125"/>
    </source>
</evidence>
<comment type="similarity">
    <text evidence="3 10">Belongs to the FliL family.</text>
</comment>
<evidence type="ECO:0000313" key="13">
    <source>
        <dbReference type="Proteomes" id="UP001595617"/>
    </source>
</evidence>
<dbReference type="Pfam" id="PF03748">
    <property type="entry name" value="FliL"/>
    <property type="match status" value="1"/>
</dbReference>
<keyword evidence="10" id="KW-0997">Cell inner membrane</keyword>
<keyword evidence="6" id="KW-0812">Transmembrane</keyword>
<evidence type="ECO:0000256" key="9">
    <source>
        <dbReference type="ARBA" id="ARBA00023136"/>
    </source>
</evidence>
<keyword evidence="9 10" id="KW-0472">Membrane</keyword>
<feature type="signal peptide" evidence="11">
    <location>
        <begin position="1"/>
        <end position="22"/>
    </location>
</feature>
<comment type="caution">
    <text evidence="12">The sequence shown here is derived from an EMBL/GenBank/DDBJ whole genome shotgun (WGS) entry which is preliminary data.</text>
</comment>
<protein>
    <recommendedName>
        <fullName evidence="10">Flagellar protein FliL</fullName>
    </recommendedName>
</protein>
<dbReference type="PANTHER" id="PTHR35091:SF2">
    <property type="entry name" value="FLAGELLAR PROTEIN FLIL"/>
    <property type="match status" value="1"/>
</dbReference>
<dbReference type="InterPro" id="IPR005503">
    <property type="entry name" value="FliL"/>
</dbReference>
<dbReference type="RefSeq" id="WP_380693395.1">
    <property type="nucleotide sequence ID" value="NZ_JBHRYR010000002.1"/>
</dbReference>
<gene>
    <name evidence="12" type="ORF">ACFOOG_03465</name>
</gene>
<evidence type="ECO:0000256" key="11">
    <source>
        <dbReference type="SAM" id="SignalP"/>
    </source>
</evidence>
<evidence type="ECO:0000256" key="3">
    <source>
        <dbReference type="ARBA" id="ARBA00008281"/>
    </source>
</evidence>
<organism evidence="12 13">
    <name type="scientific">Saccharospirillum mangrovi</name>
    <dbReference type="NCBI Taxonomy" id="2161747"/>
    <lineage>
        <taxon>Bacteria</taxon>
        <taxon>Pseudomonadati</taxon>
        <taxon>Pseudomonadota</taxon>
        <taxon>Gammaproteobacteria</taxon>
        <taxon>Oceanospirillales</taxon>
        <taxon>Saccharospirillaceae</taxon>
        <taxon>Saccharospirillum</taxon>
    </lineage>
</organism>
<keyword evidence="13" id="KW-1185">Reference proteome</keyword>
<evidence type="ECO:0000256" key="6">
    <source>
        <dbReference type="ARBA" id="ARBA00022692"/>
    </source>
</evidence>
<name>A0ABV7ZVB2_9GAMM</name>
<sequence length="148" mass="16414">MKIMWQWGVLVLSLGLSGLLLAQEVAPADPSLPPMEPGAFSPATAQYYELQPEFVLNYGQDGRIRFLRLVVTLVVADQAGVDAATIHSAGLRHQVVMHVSASTRADLTDIGLRDALRERIKIAMQEYLMQETGFNYIEDVLFSNLILQ</sequence>
<evidence type="ECO:0000256" key="5">
    <source>
        <dbReference type="ARBA" id="ARBA00022500"/>
    </source>
</evidence>
<keyword evidence="11" id="KW-0732">Signal</keyword>
<evidence type="ECO:0000256" key="2">
    <source>
        <dbReference type="ARBA" id="ARBA00004162"/>
    </source>
</evidence>
<comment type="subcellular location">
    <subcellularLocation>
        <location evidence="10">Cell inner membrane</location>
    </subcellularLocation>
    <subcellularLocation>
        <location evidence="2">Cell membrane</location>
        <topology evidence="2">Single-pass membrane protein</topology>
    </subcellularLocation>
</comment>
<evidence type="ECO:0000313" key="12">
    <source>
        <dbReference type="EMBL" id="MFC3851884.1"/>
    </source>
</evidence>
<accession>A0ABV7ZVB2</accession>
<dbReference type="EMBL" id="JBHRYR010000002">
    <property type="protein sequence ID" value="MFC3851884.1"/>
    <property type="molecule type" value="Genomic_DNA"/>
</dbReference>
<comment type="function">
    <text evidence="1 10">Controls the rotational direction of flagella during chemotaxis.</text>
</comment>
<keyword evidence="7 10" id="KW-0283">Flagellar rotation</keyword>
<keyword evidence="12" id="KW-0969">Cilium</keyword>
<keyword evidence="12" id="KW-0966">Cell projection</keyword>
<evidence type="ECO:0000256" key="8">
    <source>
        <dbReference type="ARBA" id="ARBA00022989"/>
    </source>
</evidence>
<feature type="chain" id="PRO_5045416579" description="Flagellar protein FliL" evidence="11">
    <location>
        <begin position="23"/>
        <end position="148"/>
    </location>
</feature>
<keyword evidence="4" id="KW-1003">Cell membrane</keyword>
<keyword evidence="5 10" id="KW-0145">Chemotaxis</keyword>
<evidence type="ECO:0000256" key="4">
    <source>
        <dbReference type="ARBA" id="ARBA00022475"/>
    </source>
</evidence>
<keyword evidence="12" id="KW-0282">Flagellum</keyword>
<proteinExistence type="inferred from homology"/>
<evidence type="ECO:0000256" key="7">
    <source>
        <dbReference type="ARBA" id="ARBA00022779"/>
    </source>
</evidence>
<dbReference type="Proteomes" id="UP001595617">
    <property type="component" value="Unassembled WGS sequence"/>
</dbReference>